<sequence>MLQQTPRTDRSDEAEAGGPSLRELFDAEETALLRYAFSLTGRRAVAEEIVQEVFLQLHVRWATVEAPRAWLFRATRNRALDIRRKHQREVLDGVGYEPEPCRKEDSPEAAMAQTEMCGALRTLIGQLDERDQRLVTLKYFENLPYRAISEQTGLSIGNVGYRLHHILKELAVKMRPLGIGN</sequence>
<dbReference type="SUPFAM" id="SSF88659">
    <property type="entry name" value="Sigma3 and sigma4 domains of RNA polymerase sigma factors"/>
    <property type="match status" value="1"/>
</dbReference>
<dbReference type="PANTHER" id="PTHR43133">
    <property type="entry name" value="RNA POLYMERASE ECF-TYPE SIGMA FACTO"/>
    <property type="match status" value="1"/>
</dbReference>
<evidence type="ECO:0000256" key="4">
    <source>
        <dbReference type="ARBA" id="ARBA00023125"/>
    </source>
</evidence>
<dbReference type="GO" id="GO:0016987">
    <property type="term" value="F:sigma factor activity"/>
    <property type="evidence" value="ECO:0007669"/>
    <property type="project" value="UniProtKB-KW"/>
</dbReference>
<dbReference type="InterPro" id="IPR013324">
    <property type="entry name" value="RNA_pol_sigma_r3/r4-like"/>
</dbReference>
<evidence type="ECO:0000313" key="10">
    <source>
        <dbReference type="Proteomes" id="UP000011885"/>
    </source>
</evidence>
<comment type="caution">
    <text evidence="9">The sequence shown here is derived from an EMBL/GenBank/DDBJ whole genome shotgun (WGS) entry which is preliminary data.</text>
</comment>
<comment type="similarity">
    <text evidence="1">Belongs to the sigma-70 factor family. ECF subfamily.</text>
</comment>
<dbReference type="InterPro" id="IPR039425">
    <property type="entry name" value="RNA_pol_sigma-70-like"/>
</dbReference>
<gene>
    <name evidence="9" type="ORF">RSSM_03548</name>
</gene>
<dbReference type="Gene3D" id="1.10.1740.10">
    <property type="match status" value="1"/>
</dbReference>
<evidence type="ECO:0000256" key="6">
    <source>
        <dbReference type="SAM" id="MobiDB-lite"/>
    </source>
</evidence>
<dbReference type="EMBL" id="ANOH01000235">
    <property type="protein sequence ID" value="EMI55037.1"/>
    <property type="molecule type" value="Genomic_DNA"/>
</dbReference>
<dbReference type="InterPro" id="IPR013325">
    <property type="entry name" value="RNA_pol_sigma_r2"/>
</dbReference>
<name>M5U0Q1_9BACT</name>
<keyword evidence="5" id="KW-0804">Transcription</keyword>
<dbReference type="Gene3D" id="1.10.10.10">
    <property type="entry name" value="Winged helix-like DNA-binding domain superfamily/Winged helix DNA-binding domain"/>
    <property type="match status" value="1"/>
</dbReference>
<dbReference type="PANTHER" id="PTHR43133:SF8">
    <property type="entry name" value="RNA POLYMERASE SIGMA FACTOR HI_1459-RELATED"/>
    <property type="match status" value="1"/>
</dbReference>
<evidence type="ECO:0000256" key="3">
    <source>
        <dbReference type="ARBA" id="ARBA00023082"/>
    </source>
</evidence>
<accession>M5U0Q1</accession>
<proteinExistence type="inferred from homology"/>
<dbReference type="PATRIC" id="fig|1263870.3.peg.3770"/>
<feature type="domain" description="RNA polymerase sigma-70 region 2" evidence="7">
    <location>
        <begin position="24"/>
        <end position="88"/>
    </location>
</feature>
<keyword evidence="4" id="KW-0238">DNA-binding</keyword>
<feature type="region of interest" description="Disordered" evidence="6">
    <location>
        <begin position="1"/>
        <end position="21"/>
    </location>
</feature>
<dbReference type="InterPro" id="IPR007627">
    <property type="entry name" value="RNA_pol_sigma70_r2"/>
</dbReference>
<evidence type="ECO:0000259" key="8">
    <source>
        <dbReference type="Pfam" id="PF08281"/>
    </source>
</evidence>
<protein>
    <submittedName>
        <fullName evidence="9">RNA polymerase, sigma-24 subunit, ECF subfamily</fullName>
    </submittedName>
</protein>
<evidence type="ECO:0000256" key="5">
    <source>
        <dbReference type="ARBA" id="ARBA00023163"/>
    </source>
</evidence>
<dbReference type="Pfam" id="PF04542">
    <property type="entry name" value="Sigma70_r2"/>
    <property type="match status" value="1"/>
</dbReference>
<dbReference type="InterPro" id="IPR036388">
    <property type="entry name" value="WH-like_DNA-bd_sf"/>
</dbReference>
<dbReference type="Pfam" id="PF08281">
    <property type="entry name" value="Sigma70_r4_2"/>
    <property type="match status" value="1"/>
</dbReference>
<dbReference type="GO" id="GO:0006352">
    <property type="term" value="P:DNA-templated transcription initiation"/>
    <property type="evidence" value="ECO:0007669"/>
    <property type="project" value="InterPro"/>
</dbReference>
<evidence type="ECO:0000259" key="7">
    <source>
        <dbReference type="Pfam" id="PF04542"/>
    </source>
</evidence>
<reference evidence="9 10" key="1">
    <citation type="journal article" date="2013" name="Mar. Genomics">
        <title>Expression of sulfatases in Rhodopirellula baltica and the diversity of sulfatases in the genus Rhodopirellula.</title>
        <authorList>
            <person name="Wegner C.E."/>
            <person name="Richter-Heitmann T."/>
            <person name="Klindworth A."/>
            <person name="Klockow C."/>
            <person name="Richter M."/>
            <person name="Achstetter T."/>
            <person name="Glockner F.O."/>
            <person name="Harder J."/>
        </authorList>
    </citation>
    <scope>NUCLEOTIDE SEQUENCE [LARGE SCALE GENOMIC DNA]</scope>
    <source>
        <strain evidence="9 10">SM41</strain>
    </source>
</reference>
<feature type="domain" description="RNA polymerase sigma factor 70 region 4 type 2" evidence="8">
    <location>
        <begin position="119"/>
        <end position="170"/>
    </location>
</feature>
<dbReference type="RefSeq" id="WP_008680865.1">
    <property type="nucleotide sequence ID" value="NZ_ANOH01000235.1"/>
</dbReference>
<dbReference type="AlphaFoldDB" id="M5U0Q1"/>
<dbReference type="NCBIfam" id="TIGR02937">
    <property type="entry name" value="sigma70-ECF"/>
    <property type="match status" value="1"/>
</dbReference>
<dbReference type="SUPFAM" id="SSF88946">
    <property type="entry name" value="Sigma2 domain of RNA polymerase sigma factors"/>
    <property type="match status" value="1"/>
</dbReference>
<dbReference type="InterPro" id="IPR013249">
    <property type="entry name" value="RNA_pol_sigma70_r4_t2"/>
</dbReference>
<evidence type="ECO:0000256" key="1">
    <source>
        <dbReference type="ARBA" id="ARBA00010641"/>
    </source>
</evidence>
<keyword evidence="10" id="KW-1185">Reference proteome</keyword>
<keyword evidence="3" id="KW-0731">Sigma factor</keyword>
<dbReference type="InterPro" id="IPR014284">
    <property type="entry name" value="RNA_pol_sigma-70_dom"/>
</dbReference>
<organism evidence="9 10">
    <name type="scientific">Rhodopirellula sallentina SM41</name>
    <dbReference type="NCBI Taxonomy" id="1263870"/>
    <lineage>
        <taxon>Bacteria</taxon>
        <taxon>Pseudomonadati</taxon>
        <taxon>Planctomycetota</taxon>
        <taxon>Planctomycetia</taxon>
        <taxon>Pirellulales</taxon>
        <taxon>Pirellulaceae</taxon>
        <taxon>Rhodopirellula</taxon>
    </lineage>
</organism>
<dbReference type="GO" id="GO:0003677">
    <property type="term" value="F:DNA binding"/>
    <property type="evidence" value="ECO:0007669"/>
    <property type="project" value="UniProtKB-KW"/>
</dbReference>
<dbReference type="Proteomes" id="UP000011885">
    <property type="component" value="Unassembled WGS sequence"/>
</dbReference>
<evidence type="ECO:0000256" key="2">
    <source>
        <dbReference type="ARBA" id="ARBA00023015"/>
    </source>
</evidence>
<evidence type="ECO:0000313" key="9">
    <source>
        <dbReference type="EMBL" id="EMI55037.1"/>
    </source>
</evidence>
<keyword evidence="2" id="KW-0805">Transcription regulation</keyword>